<sequence length="255" mass="28653">MSSLVITLSIVGGIAILILIAYLNQMAESNKLKKARLKADLSDRYRRLADLNEQFPGQLMTPELKLLLSRLQLHFVERLLAVDKHDDGHAAAAQELGKLIGQGEAIPVRNPPQPVASEAKAKDIRFQLESLHSQVTRAAQAGLIPQDEAKRWLQEIRHMLAQVYIELFSTQAQEAMRQKQPGHARLALERGVQFLQKQADAARYQSTLAQFQKQLARVNALLVNIEQQSSDDGSELTEGLKSLDDEDWKKKTLYD</sequence>
<evidence type="ECO:0000313" key="5">
    <source>
        <dbReference type="Proteomes" id="UP000291334"/>
    </source>
</evidence>
<accession>A0A4Q9QWA5</accession>
<feature type="coiled-coil region" evidence="1">
    <location>
        <begin position="201"/>
        <end position="228"/>
    </location>
</feature>
<keyword evidence="2" id="KW-1133">Transmembrane helix</keyword>
<evidence type="ECO:0000313" key="3">
    <source>
        <dbReference type="EMBL" id="TBU88470.1"/>
    </source>
</evidence>
<keyword evidence="5" id="KW-1185">Reference proteome</keyword>
<evidence type="ECO:0000313" key="6">
    <source>
        <dbReference type="Proteomes" id="UP000293172"/>
    </source>
</evidence>
<evidence type="ECO:0008006" key="7">
    <source>
        <dbReference type="Google" id="ProtNLM"/>
    </source>
</evidence>
<name>A0A4Q9QWA5_9GAMM</name>
<feature type="transmembrane region" description="Helical" evidence="2">
    <location>
        <begin position="6"/>
        <end position="24"/>
    </location>
</feature>
<organism evidence="3 6">
    <name type="scientific">Phytopseudomonas dryadis</name>
    <dbReference type="NCBI Taxonomy" id="2487520"/>
    <lineage>
        <taxon>Bacteria</taxon>
        <taxon>Pseudomonadati</taxon>
        <taxon>Pseudomonadota</taxon>
        <taxon>Gammaproteobacteria</taxon>
        <taxon>Pseudomonadales</taxon>
        <taxon>Pseudomonadaceae</taxon>
        <taxon>Phytopseudomonas</taxon>
    </lineage>
</organism>
<dbReference type="AlphaFoldDB" id="A0A4Q9QWA5"/>
<proteinExistence type="predicted"/>
<keyword evidence="2" id="KW-0812">Transmembrane</keyword>
<dbReference type="OrthoDB" id="6199153at2"/>
<reference evidence="5 6" key="1">
    <citation type="submission" date="2018-06" db="EMBL/GenBank/DDBJ databases">
        <title>Three novel Pseudomonas species isolated from symptomatic oak.</title>
        <authorList>
            <person name="Bueno-Gonzalez V."/>
            <person name="Brady C."/>
        </authorList>
    </citation>
    <scope>NUCLEOTIDE SEQUENCE [LARGE SCALE GENOMIC DNA]</scope>
    <source>
        <strain evidence="4 5">P26B</strain>
        <strain evidence="3 6">P6B</strain>
    </source>
</reference>
<comment type="caution">
    <text evidence="3">The sequence shown here is derived from an EMBL/GenBank/DDBJ whole genome shotgun (WGS) entry which is preliminary data.</text>
</comment>
<gene>
    <name evidence="4" type="ORF">DNK34_01935</name>
    <name evidence="3" type="ORF">DNK44_18420</name>
</gene>
<keyword evidence="2" id="KW-0472">Membrane</keyword>
<dbReference type="RefSeq" id="WP_131174472.1">
    <property type="nucleotide sequence ID" value="NZ_QJUL01000030.1"/>
</dbReference>
<dbReference type="Proteomes" id="UP000293172">
    <property type="component" value="Unassembled WGS sequence"/>
</dbReference>
<protein>
    <recommendedName>
        <fullName evidence="7">DNA repair protein</fullName>
    </recommendedName>
</protein>
<evidence type="ECO:0000256" key="2">
    <source>
        <dbReference type="SAM" id="Phobius"/>
    </source>
</evidence>
<evidence type="ECO:0000256" key="1">
    <source>
        <dbReference type="SAM" id="Coils"/>
    </source>
</evidence>
<keyword evidence="1" id="KW-0175">Coiled coil</keyword>
<dbReference type="Proteomes" id="UP000291334">
    <property type="component" value="Unassembled WGS sequence"/>
</dbReference>
<evidence type="ECO:0000313" key="4">
    <source>
        <dbReference type="EMBL" id="TBV09323.1"/>
    </source>
</evidence>
<dbReference type="EMBL" id="QJUL01000030">
    <property type="protein sequence ID" value="TBU88470.1"/>
    <property type="molecule type" value="Genomic_DNA"/>
</dbReference>
<dbReference type="EMBL" id="QJUM01000002">
    <property type="protein sequence ID" value="TBV09323.1"/>
    <property type="molecule type" value="Genomic_DNA"/>
</dbReference>